<evidence type="ECO:0000313" key="1">
    <source>
        <dbReference type="EMBL" id="KAI8422831.1"/>
    </source>
</evidence>
<dbReference type="Proteomes" id="UP001064048">
    <property type="component" value="Chromosome 10"/>
</dbReference>
<comment type="caution">
    <text evidence="1">The sequence shown here is derived from an EMBL/GenBank/DDBJ whole genome shotgun (WGS) entry which is preliminary data.</text>
</comment>
<sequence length="304" mass="33505">MDGSEDMDPEDEESHDPQGSLGSTTTKILKMALALNRLEPEAVAALDPIEATKERPRILDDNGLTKMERAQLRREAYAHIATVLKTSKCLLPQPRWLSVRQLAPSADTHYLPPCVKLHRCAPDSGCCSEANICAPIDGHYVTIPLILDKVGNLKTVARMQFFNHTRCECVSRESLESPRARQHRRGTTAPPPTSTHATPRVTVQGAVGNPRLMDLTTQEPKPDNESTAPPQLRSVGRGLRVRLRLGGPGAQPRLSLSRARPRALRPAGQSVRRARQLQPAGLRLRNVREEPRPVSIEKVQAATL</sequence>
<protein>
    <submittedName>
        <fullName evidence="1">Uncharacterized protein</fullName>
    </submittedName>
</protein>
<accession>A0ACC0JFC7</accession>
<name>A0ACC0JFC7_CHOFU</name>
<gene>
    <name evidence="1" type="ORF">MSG28_006573</name>
</gene>
<proteinExistence type="predicted"/>
<reference evidence="1 2" key="1">
    <citation type="journal article" date="2022" name="Genome Biol. Evol.">
        <title>The Spruce Budworm Genome: Reconstructing the Evolutionary History of Antifreeze Proteins.</title>
        <authorList>
            <person name="Beliveau C."/>
            <person name="Gagne P."/>
            <person name="Picq S."/>
            <person name="Vernygora O."/>
            <person name="Keeling C.I."/>
            <person name="Pinkney K."/>
            <person name="Doucet D."/>
            <person name="Wen F."/>
            <person name="Johnston J.S."/>
            <person name="Maaroufi H."/>
            <person name="Boyle B."/>
            <person name="Laroche J."/>
            <person name="Dewar K."/>
            <person name="Juretic N."/>
            <person name="Blackburn G."/>
            <person name="Nisole A."/>
            <person name="Brunet B."/>
            <person name="Brandao M."/>
            <person name="Lumley L."/>
            <person name="Duan J."/>
            <person name="Quan G."/>
            <person name="Lucarotti C.J."/>
            <person name="Roe A.D."/>
            <person name="Sperling F.A.H."/>
            <person name="Levesque R.C."/>
            <person name="Cusson M."/>
        </authorList>
    </citation>
    <scope>NUCLEOTIDE SEQUENCE [LARGE SCALE GENOMIC DNA]</scope>
    <source>
        <strain evidence="1">Glfc:IPQL:Cfum</strain>
    </source>
</reference>
<keyword evidence="2" id="KW-1185">Reference proteome</keyword>
<organism evidence="1 2">
    <name type="scientific">Choristoneura fumiferana</name>
    <name type="common">Spruce budworm moth</name>
    <name type="synonym">Archips fumiferana</name>
    <dbReference type="NCBI Taxonomy" id="7141"/>
    <lineage>
        <taxon>Eukaryota</taxon>
        <taxon>Metazoa</taxon>
        <taxon>Ecdysozoa</taxon>
        <taxon>Arthropoda</taxon>
        <taxon>Hexapoda</taxon>
        <taxon>Insecta</taxon>
        <taxon>Pterygota</taxon>
        <taxon>Neoptera</taxon>
        <taxon>Endopterygota</taxon>
        <taxon>Lepidoptera</taxon>
        <taxon>Glossata</taxon>
        <taxon>Ditrysia</taxon>
        <taxon>Tortricoidea</taxon>
        <taxon>Tortricidae</taxon>
        <taxon>Tortricinae</taxon>
        <taxon>Choristoneura</taxon>
    </lineage>
</organism>
<dbReference type="EMBL" id="CM046110">
    <property type="protein sequence ID" value="KAI8422831.1"/>
    <property type="molecule type" value="Genomic_DNA"/>
</dbReference>
<evidence type="ECO:0000313" key="2">
    <source>
        <dbReference type="Proteomes" id="UP001064048"/>
    </source>
</evidence>